<sequence>MGDGGASDTEDEAGAWGLFDEPDGFRPKTPPPTEVVQRLHDGSDVRLRLVGSHPLWGHYLWNAAPTMATYLQEHADRYVRGRALLELGAAAGLPSIAADRAGAAIVVATDYPDPDLMQNLAHNLTHNACTHATAHGYIWGADAAPLRALVPHDYDVVLMSDLIFNHQAHEALLDTCDACLTRDAARAPCALVFFSHHRPHLAEKDAHFFTRAGARGYGCEKIGEWHLEPMFPEDPGDARVRATVHGWLLTRVVS</sequence>
<dbReference type="GO" id="GO:0032259">
    <property type="term" value="P:methylation"/>
    <property type="evidence" value="ECO:0007669"/>
    <property type="project" value="UniProtKB-KW"/>
</dbReference>
<dbReference type="InterPro" id="IPR025784">
    <property type="entry name" value="EFM7"/>
</dbReference>
<evidence type="ECO:0000313" key="2">
    <source>
        <dbReference type="EMBL" id="WFD48574.1"/>
    </source>
</evidence>
<dbReference type="InterPro" id="IPR029063">
    <property type="entry name" value="SAM-dependent_MTases_sf"/>
</dbReference>
<evidence type="ECO:0000313" key="3">
    <source>
        <dbReference type="Proteomes" id="UP000818624"/>
    </source>
</evidence>
<dbReference type="GO" id="GO:0008112">
    <property type="term" value="F:nicotinamide N-methyltransferase activity"/>
    <property type="evidence" value="ECO:0007669"/>
    <property type="project" value="UniProtKB-EC"/>
</dbReference>
<dbReference type="Pfam" id="PF10294">
    <property type="entry name" value="Methyltransf_16"/>
    <property type="match status" value="1"/>
</dbReference>
<protein>
    <submittedName>
        <fullName evidence="2">Nicotinamide N-methyltransferase</fullName>
        <ecNumber evidence="2">2.1.1.1</ecNumber>
    </submittedName>
</protein>
<accession>A0ABY8ETY9</accession>
<name>A0ABY8ETY9_MALFU</name>
<dbReference type="EMBL" id="CP046236">
    <property type="protein sequence ID" value="WFD48574.1"/>
    <property type="molecule type" value="Genomic_DNA"/>
</dbReference>
<dbReference type="Proteomes" id="UP000818624">
    <property type="component" value="Chromosome 3"/>
</dbReference>
<reference evidence="2 3" key="1">
    <citation type="journal article" date="2020" name="Elife">
        <title>Loss of centromere function drives karyotype evolution in closely related Malassezia species.</title>
        <authorList>
            <person name="Sankaranarayanan S.R."/>
            <person name="Ianiri G."/>
            <person name="Coelho M.A."/>
            <person name="Reza M.H."/>
            <person name="Thimmappa B.C."/>
            <person name="Ganguly P."/>
            <person name="Vadnala R.N."/>
            <person name="Sun S."/>
            <person name="Siddharthan R."/>
            <person name="Tellgren-Roth C."/>
            <person name="Dawson T.L."/>
            <person name="Heitman J."/>
            <person name="Sanyal K."/>
        </authorList>
    </citation>
    <scope>NUCLEOTIDE SEQUENCE [LARGE SCALE GENOMIC DNA]</scope>
    <source>
        <strain evidence="2">CBS14141</strain>
    </source>
</reference>
<keyword evidence="2" id="KW-0808">Transferase</keyword>
<dbReference type="PANTHER" id="PTHR14614:SF130">
    <property type="entry name" value="PROTEIN-LYSINE N-METHYLTRANSFERASE EEF2KMT"/>
    <property type="match status" value="1"/>
</dbReference>
<dbReference type="PROSITE" id="PS51560">
    <property type="entry name" value="SAM_MT_NNT1"/>
    <property type="match status" value="1"/>
</dbReference>
<dbReference type="SUPFAM" id="SSF53335">
    <property type="entry name" value="S-adenosyl-L-methionine-dependent methyltransferases"/>
    <property type="match status" value="1"/>
</dbReference>
<gene>
    <name evidence="2" type="primary">EFM7</name>
    <name evidence="2" type="ORF">GLX27_003244</name>
</gene>
<keyword evidence="2" id="KW-0489">Methyltransferase</keyword>
<organism evidence="2 3">
    <name type="scientific">Malassezia furfur</name>
    <name type="common">Pityriasis versicolor infection agent</name>
    <name type="synonym">Pityrosporum furfur</name>
    <dbReference type="NCBI Taxonomy" id="55194"/>
    <lineage>
        <taxon>Eukaryota</taxon>
        <taxon>Fungi</taxon>
        <taxon>Dikarya</taxon>
        <taxon>Basidiomycota</taxon>
        <taxon>Ustilaginomycotina</taxon>
        <taxon>Malasseziomycetes</taxon>
        <taxon>Malasseziales</taxon>
        <taxon>Malasseziaceae</taxon>
        <taxon>Malassezia</taxon>
    </lineage>
</organism>
<keyword evidence="3" id="KW-1185">Reference proteome</keyword>
<dbReference type="PANTHER" id="PTHR14614">
    <property type="entry name" value="HEPATOCELLULAR CARCINOMA-ASSOCIATED ANTIGEN"/>
    <property type="match status" value="1"/>
</dbReference>
<dbReference type="InterPro" id="IPR019410">
    <property type="entry name" value="Methyltransf_16"/>
</dbReference>
<proteinExistence type="predicted"/>
<dbReference type="EC" id="2.1.1.1" evidence="2"/>
<evidence type="ECO:0000256" key="1">
    <source>
        <dbReference type="SAM" id="MobiDB-lite"/>
    </source>
</evidence>
<feature type="region of interest" description="Disordered" evidence="1">
    <location>
        <begin position="1"/>
        <end position="31"/>
    </location>
</feature>
<dbReference type="Gene3D" id="3.40.50.150">
    <property type="entry name" value="Vaccinia Virus protein VP39"/>
    <property type="match status" value="1"/>
</dbReference>